<dbReference type="EMBL" id="CAFBPS010000020">
    <property type="protein sequence ID" value="CAB5024394.1"/>
    <property type="molecule type" value="Genomic_DNA"/>
</dbReference>
<accession>A0A6J6QXU7</accession>
<dbReference type="GO" id="GO:0005829">
    <property type="term" value="C:cytosol"/>
    <property type="evidence" value="ECO:0007669"/>
    <property type="project" value="TreeGrafter"/>
</dbReference>
<gene>
    <name evidence="1" type="ORF">UFOPK2658_00736</name>
    <name evidence="2" type="ORF">UFOPK2880_00219</name>
    <name evidence="3" type="ORF">UFOPK3304_01698</name>
    <name evidence="4" type="ORF">UFOPK3494_00180</name>
    <name evidence="5" type="ORF">UFOPK4134_00468</name>
</gene>
<evidence type="ECO:0000313" key="5">
    <source>
        <dbReference type="EMBL" id="CAB5024394.1"/>
    </source>
</evidence>
<dbReference type="GO" id="GO:0019305">
    <property type="term" value="P:dTDP-rhamnose biosynthetic process"/>
    <property type="evidence" value="ECO:0007669"/>
    <property type="project" value="TreeGrafter"/>
</dbReference>
<dbReference type="GO" id="GO:0008830">
    <property type="term" value="F:dTDP-4-dehydrorhamnose 3,5-epimerase activity"/>
    <property type="evidence" value="ECO:0007669"/>
    <property type="project" value="InterPro"/>
</dbReference>
<dbReference type="Pfam" id="PF00908">
    <property type="entry name" value="dTDP_sugar_isom"/>
    <property type="match status" value="1"/>
</dbReference>
<dbReference type="InterPro" id="IPR011051">
    <property type="entry name" value="RmlC_Cupin_sf"/>
</dbReference>
<dbReference type="EMBL" id="CAFBMF010000006">
    <property type="protein sequence ID" value="CAB4889041.1"/>
    <property type="molecule type" value="Genomic_DNA"/>
</dbReference>
<evidence type="ECO:0000313" key="1">
    <source>
        <dbReference type="EMBL" id="CAB4716651.1"/>
    </source>
</evidence>
<dbReference type="SUPFAM" id="SSF51182">
    <property type="entry name" value="RmlC-like cupins"/>
    <property type="match status" value="1"/>
</dbReference>
<dbReference type="Gene3D" id="2.60.120.10">
    <property type="entry name" value="Jelly Rolls"/>
    <property type="match status" value="1"/>
</dbReference>
<dbReference type="GO" id="GO:0000271">
    <property type="term" value="P:polysaccharide biosynthetic process"/>
    <property type="evidence" value="ECO:0007669"/>
    <property type="project" value="TreeGrafter"/>
</dbReference>
<dbReference type="EMBL" id="CAEZYH010000022">
    <property type="protein sequence ID" value="CAB4716651.1"/>
    <property type="molecule type" value="Genomic_DNA"/>
</dbReference>
<name>A0A6J6QXU7_9ZZZZ</name>
<dbReference type="PANTHER" id="PTHR21047:SF2">
    <property type="entry name" value="THYMIDINE DIPHOSPHO-4-KETO-RHAMNOSE 3,5-EPIMERASE"/>
    <property type="match status" value="1"/>
</dbReference>
<dbReference type="AlphaFoldDB" id="A0A6J6QXU7"/>
<dbReference type="InterPro" id="IPR000888">
    <property type="entry name" value="RmlC-like"/>
</dbReference>
<proteinExistence type="predicted"/>
<dbReference type="PANTHER" id="PTHR21047">
    <property type="entry name" value="DTDP-6-DEOXY-D-GLUCOSE-3,5 EPIMERASE"/>
    <property type="match status" value="1"/>
</dbReference>
<dbReference type="InterPro" id="IPR014710">
    <property type="entry name" value="RmlC-like_jellyroll"/>
</dbReference>
<sequence>MPKVTASDKIDGVWIVEPTIHGDQRGLFIETYRREWFPNGREMIQGNRSNKQAGALVGLHYHMHQSDYWYTPVGTIRVVLHDLREGGPTDGATQMLEISGENHVGVYIPPGVAHGFSALTDVVMTYLVDGYYNPADELGVAWNDPVIGADWGVADPIMSERDHTNPMRADLPAGRRPYWPMRT</sequence>
<evidence type="ECO:0000313" key="2">
    <source>
        <dbReference type="EMBL" id="CAB4762932.1"/>
    </source>
</evidence>
<dbReference type="EMBL" id="CAFBLJ010000132">
    <property type="protein sequence ID" value="CAB4881592.1"/>
    <property type="molecule type" value="Genomic_DNA"/>
</dbReference>
<organism evidence="1">
    <name type="scientific">freshwater metagenome</name>
    <dbReference type="NCBI Taxonomy" id="449393"/>
    <lineage>
        <taxon>unclassified sequences</taxon>
        <taxon>metagenomes</taxon>
        <taxon>ecological metagenomes</taxon>
    </lineage>
</organism>
<protein>
    <submittedName>
        <fullName evidence="1">Unannotated protein</fullName>
    </submittedName>
</protein>
<evidence type="ECO:0000313" key="3">
    <source>
        <dbReference type="EMBL" id="CAB4881592.1"/>
    </source>
</evidence>
<evidence type="ECO:0000313" key="4">
    <source>
        <dbReference type="EMBL" id="CAB4889041.1"/>
    </source>
</evidence>
<dbReference type="EMBL" id="CAEZZP010000007">
    <property type="protein sequence ID" value="CAB4762932.1"/>
    <property type="molecule type" value="Genomic_DNA"/>
</dbReference>
<reference evidence="1" key="1">
    <citation type="submission" date="2020-05" db="EMBL/GenBank/DDBJ databases">
        <authorList>
            <person name="Chiriac C."/>
            <person name="Salcher M."/>
            <person name="Ghai R."/>
            <person name="Kavagutti S V."/>
        </authorList>
    </citation>
    <scope>NUCLEOTIDE SEQUENCE</scope>
</reference>